<sequence>MKDILITNEGDLKIENGDFVVDNSTLQHQALMLVANPGEFKESPSMGVGIENYILDSDMSGCEFEAQMQFSIDGMKVKNLNFKNDIIIEADYI</sequence>
<dbReference type="EMBL" id="FCOR01000016">
    <property type="protein sequence ID" value="CVK17128.1"/>
    <property type="molecule type" value="Genomic_DNA"/>
</dbReference>
<dbReference type="AlphaFoldDB" id="A0A0X3ATB6"/>
<dbReference type="RefSeq" id="WP_055426299.1">
    <property type="nucleotide sequence ID" value="NZ_FCOR01000016.1"/>
</dbReference>
<reference evidence="1 2" key="1">
    <citation type="submission" date="2016-01" db="EMBL/GenBank/DDBJ databases">
        <authorList>
            <person name="McClelland M."/>
            <person name="Jain A."/>
            <person name="Saraogi P."/>
            <person name="Mendelson R."/>
            <person name="Westerman R."/>
            <person name="SanMiguel P."/>
            <person name="Csonka L."/>
        </authorList>
    </citation>
    <scope>NUCLEOTIDE SEQUENCE [LARGE SCALE GENOMIC DNA]</scope>
    <source>
        <strain evidence="1 2">R-53146</strain>
    </source>
</reference>
<evidence type="ECO:0000313" key="1">
    <source>
        <dbReference type="EMBL" id="CVK17128.1"/>
    </source>
</evidence>
<keyword evidence="2" id="KW-1185">Reference proteome</keyword>
<dbReference type="OrthoDB" id="799440at2"/>
<dbReference type="Proteomes" id="UP000182761">
    <property type="component" value="Unassembled WGS sequence"/>
</dbReference>
<dbReference type="STRING" id="1586267.GCA_001418685_01996"/>
<evidence type="ECO:0008006" key="3">
    <source>
        <dbReference type="Google" id="ProtNLM"/>
    </source>
</evidence>
<evidence type="ECO:0000313" key="2">
    <source>
        <dbReference type="Proteomes" id="UP000182761"/>
    </source>
</evidence>
<organism evidence="1 2">
    <name type="scientific">Apibacter mensalis</name>
    <dbReference type="NCBI Taxonomy" id="1586267"/>
    <lineage>
        <taxon>Bacteria</taxon>
        <taxon>Pseudomonadati</taxon>
        <taxon>Bacteroidota</taxon>
        <taxon>Flavobacteriia</taxon>
        <taxon>Flavobacteriales</taxon>
        <taxon>Weeksellaceae</taxon>
        <taxon>Apibacter</taxon>
    </lineage>
</organism>
<proteinExistence type="predicted"/>
<gene>
    <name evidence="1" type="ORF">Ga0061079_11630</name>
</gene>
<accession>A0A0X3ATB6</accession>
<name>A0A0X3ATB6_9FLAO</name>
<protein>
    <recommendedName>
        <fullName evidence="3">Oxidase</fullName>
    </recommendedName>
</protein>